<accession>A0A067L4H7</accession>
<gene>
    <name evidence="2" type="ORF">JCGZ_00756</name>
</gene>
<keyword evidence="3" id="KW-1185">Reference proteome</keyword>
<dbReference type="Proteomes" id="UP000027138">
    <property type="component" value="Unassembled WGS sequence"/>
</dbReference>
<evidence type="ECO:0000313" key="2">
    <source>
        <dbReference type="EMBL" id="KDP38999.1"/>
    </source>
</evidence>
<reference evidence="2 3" key="1">
    <citation type="journal article" date="2014" name="PLoS ONE">
        <title>Global Analysis of Gene Expression Profiles in Physic Nut (Jatropha curcas L.) Seedlings Exposed to Salt Stress.</title>
        <authorList>
            <person name="Zhang L."/>
            <person name="Zhang C."/>
            <person name="Wu P."/>
            <person name="Chen Y."/>
            <person name="Li M."/>
            <person name="Jiang H."/>
            <person name="Wu G."/>
        </authorList>
    </citation>
    <scope>NUCLEOTIDE SEQUENCE [LARGE SCALE GENOMIC DNA]</scope>
    <source>
        <strain evidence="3">cv. GZQX0401</strain>
        <tissue evidence="2">Young leaves</tissue>
    </source>
</reference>
<dbReference type="EMBL" id="KK914353">
    <property type="protein sequence ID" value="KDP38999.1"/>
    <property type="molecule type" value="Genomic_DNA"/>
</dbReference>
<protein>
    <submittedName>
        <fullName evidence="2">Uncharacterized protein</fullName>
    </submittedName>
</protein>
<name>A0A067L4H7_JATCU</name>
<proteinExistence type="predicted"/>
<evidence type="ECO:0000256" key="1">
    <source>
        <dbReference type="SAM" id="MobiDB-lite"/>
    </source>
</evidence>
<sequence>MEKGRWKRKVEEEDEDKDEEEKMKWKSRVHLQNINDFYVKITKCYIPFHPTLDSNGSNWVLDQPDSIQPVKQQERVEGATVEKLEAREAALAVGGHLIARYHF</sequence>
<evidence type="ECO:0000313" key="3">
    <source>
        <dbReference type="Proteomes" id="UP000027138"/>
    </source>
</evidence>
<dbReference type="AlphaFoldDB" id="A0A067L4H7"/>
<feature type="region of interest" description="Disordered" evidence="1">
    <location>
        <begin position="1"/>
        <end position="24"/>
    </location>
</feature>
<organism evidence="2 3">
    <name type="scientific">Jatropha curcas</name>
    <name type="common">Barbados nut</name>
    <dbReference type="NCBI Taxonomy" id="180498"/>
    <lineage>
        <taxon>Eukaryota</taxon>
        <taxon>Viridiplantae</taxon>
        <taxon>Streptophyta</taxon>
        <taxon>Embryophyta</taxon>
        <taxon>Tracheophyta</taxon>
        <taxon>Spermatophyta</taxon>
        <taxon>Magnoliopsida</taxon>
        <taxon>eudicotyledons</taxon>
        <taxon>Gunneridae</taxon>
        <taxon>Pentapetalae</taxon>
        <taxon>rosids</taxon>
        <taxon>fabids</taxon>
        <taxon>Malpighiales</taxon>
        <taxon>Euphorbiaceae</taxon>
        <taxon>Crotonoideae</taxon>
        <taxon>Jatropheae</taxon>
        <taxon>Jatropha</taxon>
    </lineage>
</organism>